<evidence type="ECO:0000313" key="1">
    <source>
        <dbReference type="EMBL" id="KAK3911960.1"/>
    </source>
</evidence>
<name>A0AAE1LA59_9NEOP</name>
<dbReference type="EMBL" id="JAHWGI010000289">
    <property type="protein sequence ID" value="KAK3911960.1"/>
    <property type="molecule type" value="Genomic_DNA"/>
</dbReference>
<reference evidence="1" key="2">
    <citation type="journal article" date="2023" name="BMC Genomics">
        <title>Pest status, molecular evolution, and epigenetic factors derived from the genome assembly of Frankliniella fusca, a thysanopteran phytovirus vector.</title>
        <authorList>
            <person name="Catto M.A."/>
            <person name="Labadie P.E."/>
            <person name="Jacobson A.L."/>
            <person name="Kennedy G.G."/>
            <person name="Srinivasan R."/>
            <person name="Hunt B.G."/>
        </authorList>
    </citation>
    <scope>NUCLEOTIDE SEQUENCE</scope>
    <source>
        <strain evidence="1">PL_HMW_Pooled</strain>
    </source>
</reference>
<sequence length="332" mass="37420">MPRQVQSGSICKLKHVKGGKIQSNRGGSSLAFVSCQPQSSEGSQNFELSDTEEFGFGPTHSGDDPGVEEHICIKTDPDSAFDPNINQFCTTSINKSIKIEADVMLTQEVIQSTERLLKSVMPKHWTVIADQEGYNCLQISRGKDPAFQRNIYVTHSGTLRITVHRKELSEKLVKEITKDWAHGLRLNSQSSKFFVDNVLGLVMAIRTYEICAGVHQLKFESMWASSSELGYIDNNPYGEARYNKTFRSTRCSLLVPVQTKSCAWCKKVSHTFNARFKHFSEDVSSPFTPNEKLTQSQKNSKLCFQSKTISNLRKQLQRHLQECNPQSSEELG</sequence>
<evidence type="ECO:0000313" key="2">
    <source>
        <dbReference type="Proteomes" id="UP001219518"/>
    </source>
</evidence>
<comment type="caution">
    <text evidence="1">The sequence shown here is derived from an EMBL/GenBank/DDBJ whole genome shotgun (WGS) entry which is preliminary data.</text>
</comment>
<dbReference type="AlphaFoldDB" id="A0AAE1LA59"/>
<organism evidence="1 2">
    <name type="scientific">Frankliniella fusca</name>
    <dbReference type="NCBI Taxonomy" id="407009"/>
    <lineage>
        <taxon>Eukaryota</taxon>
        <taxon>Metazoa</taxon>
        <taxon>Ecdysozoa</taxon>
        <taxon>Arthropoda</taxon>
        <taxon>Hexapoda</taxon>
        <taxon>Insecta</taxon>
        <taxon>Pterygota</taxon>
        <taxon>Neoptera</taxon>
        <taxon>Paraneoptera</taxon>
        <taxon>Thysanoptera</taxon>
        <taxon>Terebrantia</taxon>
        <taxon>Thripoidea</taxon>
        <taxon>Thripidae</taxon>
        <taxon>Frankliniella</taxon>
    </lineage>
</organism>
<reference evidence="1" key="1">
    <citation type="submission" date="2021-07" db="EMBL/GenBank/DDBJ databases">
        <authorList>
            <person name="Catto M.A."/>
            <person name="Jacobson A."/>
            <person name="Kennedy G."/>
            <person name="Labadie P."/>
            <person name="Hunt B.G."/>
            <person name="Srinivasan R."/>
        </authorList>
    </citation>
    <scope>NUCLEOTIDE SEQUENCE</scope>
    <source>
        <strain evidence="1">PL_HMW_Pooled</strain>
        <tissue evidence="1">Head</tissue>
    </source>
</reference>
<keyword evidence="2" id="KW-1185">Reference proteome</keyword>
<dbReference type="Proteomes" id="UP001219518">
    <property type="component" value="Unassembled WGS sequence"/>
</dbReference>
<proteinExistence type="predicted"/>
<gene>
    <name evidence="1" type="ORF">KUF71_021529</name>
</gene>
<protein>
    <submittedName>
        <fullName evidence="1">Protocadherin alpha-3</fullName>
    </submittedName>
</protein>
<accession>A0AAE1LA59</accession>